<protein>
    <submittedName>
        <fullName evidence="2">Uncharacterized protein</fullName>
    </submittedName>
</protein>
<dbReference type="EMBL" id="MNLB01000016">
    <property type="protein sequence ID" value="PAC72714.1"/>
    <property type="molecule type" value="Genomic_DNA"/>
</dbReference>
<evidence type="ECO:0000313" key="2">
    <source>
        <dbReference type="EMBL" id="PAC72714.1"/>
    </source>
</evidence>
<feature type="transmembrane region" description="Helical" evidence="1">
    <location>
        <begin position="72"/>
        <end position="94"/>
    </location>
</feature>
<evidence type="ECO:0000313" key="3">
    <source>
        <dbReference type="Proteomes" id="UP000216789"/>
    </source>
</evidence>
<dbReference type="Proteomes" id="UP000216789">
    <property type="component" value="Unassembled WGS sequence"/>
</dbReference>
<evidence type="ECO:0000256" key="1">
    <source>
        <dbReference type="SAM" id="Phobius"/>
    </source>
</evidence>
<keyword evidence="1" id="KW-0812">Transmembrane</keyword>
<sequence>MLHETYAILAEALSDPTPCLPPGFSGPVSTALGWVKALSLVIGVVALVRIGVHILRQQGDGVPDRDDTFDKLVNWVIGIFLGAGAVAILAALGLSVTASC</sequence>
<feature type="transmembrane region" description="Helical" evidence="1">
    <location>
        <begin position="31"/>
        <end position="52"/>
    </location>
</feature>
<reference evidence="2 3" key="1">
    <citation type="journal article" date="2017" name="ISME J.">
        <title>Unveiling bifidobacterial biogeography across the mammalian branch of the tree of life.</title>
        <authorList>
            <person name="Milani C."/>
            <person name="Mangifesta M."/>
            <person name="Mancabelli L."/>
            <person name="Lugli G.A."/>
            <person name="James K."/>
            <person name="Duranti S."/>
            <person name="Turroni F."/>
            <person name="Ferrario C."/>
            <person name="Ossiprandi M.C."/>
            <person name="van Sinderen D."/>
            <person name="Ventura M."/>
        </authorList>
    </citation>
    <scope>NUCLEOTIDE SEQUENCE [LARGE SCALE GENOMIC DNA]</scope>
    <source>
        <strain evidence="2 3">1E</strain>
    </source>
</reference>
<dbReference type="AlphaFoldDB" id="A0A267WJC9"/>
<comment type="caution">
    <text evidence="2">The sequence shown here is derived from an EMBL/GenBank/DDBJ whole genome shotgun (WGS) entry which is preliminary data.</text>
</comment>
<accession>A0A267WJC9</accession>
<keyword evidence="1" id="KW-1133">Transmembrane helix</keyword>
<keyword evidence="1" id="KW-0472">Membrane</keyword>
<proteinExistence type="predicted"/>
<organism evidence="2 3">
    <name type="scientific">Bifidobacterium pseudocatenulatum</name>
    <dbReference type="NCBI Taxonomy" id="28026"/>
    <lineage>
        <taxon>Bacteria</taxon>
        <taxon>Bacillati</taxon>
        <taxon>Actinomycetota</taxon>
        <taxon>Actinomycetes</taxon>
        <taxon>Bifidobacteriales</taxon>
        <taxon>Bifidobacteriaceae</taxon>
        <taxon>Bifidobacterium</taxon>
    </lineage>
</organism>
<dbReference type="RefSeq" id="WP_052787013.1">
    <property type="nucleotide sequence ID" value="NZ_MNLB01000016.1"/>
</dbReference>
<name>A0A267WJC9_BIFPS</name>
<gene>
    <name evidence="2" type="ORF">BPS1E_1798</name>
</gene>